<evidence type="ECO:0000313" key="11">
    <source>
        <dbReference type="Proteomes" id="UP000276029"/>
    </source>
</evidence>
<dbReference type="EMBL" id="RBWX01000011">
    <property type="protein sequence ID" value="RKS85416.1"/>
    <property type="molecule type" value="Genomic_DNA"/>
</dbReference>
<reference evidence="8 10" key="1">
    <citation type="submission" date="2018-06" db="EMBL/GenBank/DDBJ databases">
        <title>Complete Genome Sequence of the Microcystin-Degrading Bacterium Sphingosinicella microcystinivorans Strain B-9.</title>
        <authorList>
            <person name="Jin H."/>
            <person name="Nishizawa T."/>
            <person name="Guo Y."/>
            <person name="Nishizawa A."/>
            <person name="Park H."/>
            <person name="Kato H."/>
            <person name="Tsuji K."/>
            <person name="Harada K."/>
        </authorList>
    </citation>
    <scope>NUCLEOTIDE SEQUENCE [LARGE SCALE GENOMIC DNA]</scope>
    <source>
        <strain evidence="8 10">B9</strain>
    </source>
</reference>
<dbReference type="AlphaFoldDB" id="A0AAD1D4R8"/>
<evidence type="ECO:0000256" key="1">
    <source>
        <dbReference type="ARBA" id="ARBA00001974"/>
    </source>
</evidence>
<dbReference type="EMBL" id="AP018711">
    <property type="protein sequence ID" value="BBE33294.1"/>
    <property type="molecule type" value="Genomic_DNA"/>
</dbReference>
<keyword evidence="3" id="KW-0285">Flavoprotein</keyword>
<comment type="cofactor">
    <cofactor evidence="1">
        <name>FAD</name>
        <dbReference type="ChEBI" id="CHEBI:57692"/>
    </cofactor>
</comment>
<dbReference type="SUPFAM" id="SSF56645">
    <property type="entry name" value="Acyl-CoA dehydrogenase NM domain-like"/>
    <property type="match status" value="1"/>
</dbReference>
<proteinExistence type="inferred from homology"/>
<keyword evidence="4" id="KW-0274">FAD</keyword>
<evidence type="ECO:0000256" key="2">
    <source>
        <dbReference type="ARBA" id="ARBA00009347"/>
    </source>
</evidence>
<accession>A0AAD1D4R8</accession>
<evidence type="ECO:0000256" key="3">
    <source>
        <dbReference type="ARBA" id="ARBA00022630"/>
    </source>
</evidence>
<evidence type="ECO:0000313" key="8">
    <source>
        <dbReference type="EMBL" id="BBE33294.1"/>
    </source>
</evidence>
<dbReference type="PANTHER" id="PTHR43884">
    <property type="entry name" value="ACYL-COA DEHYDROGENASE"/>
    <property type="match status" value="1"/>
</dbReference>
<dbReference type="Gene3D" id="1.20.140.10">
    <property type="entry name" value="Butyryl-CoA Dehydrogenase, subunit A, domain 3"/>
    <property type="match status" value="1"/>
</dbReference>
<evidence type="ECO:0000259" key="7">
    <source>
        <dbReference type="Pfam" id="PF02771"/>
    </source>
</evidence>
<keyword evidence="5" id="KW-0560">Oxidoreductase</keyword>
<protein>
    <submittedName>
        <fullName evidence="9">Acyl-CoA dehydrogenase</fullName>
    </submittedName>
    <submittedName>
        <fullName evidence="8">Isovaleryl-CoA dehydrogenase</fullName>
    </submittedName>
</protein>
<name>A0AAD1D4R8_SPHMI</name>
<feature type="domain" description="Acyl-CoA dehydrogenase/oxidase C-terminal" evidence="6">
    <location>
        <begin position="236"/>
        <end position="373"/>
    </location>
</feature>
<comment type="similarity">
    <text evidence="2">Belongs to the acyl-CoA dehydrogenase family.</text>
</comment>
<evidence type="ECO:0000256" key="5">
    <source>
        <dbReference type="ARBA" id="ARBA00023002"/>
    </source>
</evidence>
<gene>
    <name evidence="9" type="ORF">DFR51_3334</name>
    <name evidence="8" type="ORF">SmB9_09520</name>
</gene>
<dbReference type="CDD" id="cd00567">
    <property type="entry name" value="ACAD"/>
    <property type="match status" value="1"/>
</dbReference>
<dbReference type="InterPro" id="IPR036250">
    <property type="entry name" value="AcylCo_DH-like_C"/>
</dbReference>
<dbReference type="SUPFAM" id="SSF47203">
    <property type="entry name" value="Acyl-CoA dehydrogenase C-terminal domain-like"/>
    <property type="match status" value="1"/>
</dbReference>
<organism evidence="8 10">
    <name type="scientific">Sphingosinicella microcystinivorans</name>
    <dbReference type="NCBI Taxonomy" id="335406"/>
    <lineage>
        <taxon>Bacteria</taxon>
        <taxon>Pseudomonadati</taxon>
        <taxon>Pseudomonadota</taxon>
        <taxon>Alphaproteobacteria</taxon>
        <taxon>Sphingomonadales</taxon>
        <taxon>Sphingosinicellaceae</taxon>
        <taxon>Sphingosinicella</taxon>
    </lineage>
</organism>
<evidence type="ECO:0000313" key="9">
    <source>
        <dbReference type="EMBL" id="RKS85416.1"/>
    </source>
</evidence>
<dbReference type="InterPro" id="IPR037069">
    <property type="entry name" value="AcylCoA_DH/ox_N_sf"/>
</dbReference>
<evidence type="ECO:0000313" key="10">
    <source>
        <dbReference type="Proteomes" id="UP000275727"/>
    </source>
</evidence>
<dbReference type="GO" id="GO:0050660">
    <property type="term" value="F:flavin adenine dinucleotide binding"/>
    <property type="evidence" value="ECO:0007669"/>
    <property type="project" value="InterPro"/>
</dbReference>
<dbReference type="InterPro" id="IPR009100">
    <property type="entry name" value="AcylCoA_DH/oxidase_NM_dom_sf"/>
</dbReference>
<evidence type="ECO:0000259" key="6">
    <source>
        <dbReference type="Pfam" id="PF00441"/>
    </source>
</evidence>
<dbReference type="Pfam" id="PF02771">
    <property type="entry name" value="Acyl-CoA_dh_N"/>
    <property type="match status" value="1"/>
</dbReference>
<dbReference type="Gene3D" id="2.40.110.10">
    <property type="entry name" value="Butyryl-CoA Dehydrogenase, subunit A, domain 2"/>
    <property type="match status" value="1"/>
</dbReference>
<dbReference type="Proteomes" id="UP000275727">
    <property type="component" value="Chromosome"/>
</dbReference>
<sequence>MFSELSLSLSDEEQMVRDTALAFFGEHADVARLRRLRDREDVRLYEPDVWKAAAEAGFAGCIASEADGGAGLGYVAAGLMHYAIGRNLSPVPALSSAVLSLTALTRCAAAARWSAHVAAIARGDAIAALAVDEVPRHDPEHIAARTRAGDAGFVMTGRKVFVLDGLGADLFIVAARLDDQGPIGLFLVPASAPGLEIAPVKTIDSRNTARVALHEVAVPKSAMLSDGTDGLCDLVLDAGRAALSAELVGIAESCFALTLDHLKQREQFGVRIGSFQALQHRMAHLYCQIELARSVSFAALRALDDGAGERSLLASAAKAKAGAVAHLAANEAVQMHGGIGMTDEHDIGLYFKRARAAMETLGDTYFHANRVARLLNY</sequence>
<dbReference type="Pfam" id="PF00441">
    <property type="entry name" value="Acyl-CoA_dh_1"/>
    <property type="match status" value="1"/>
</dbReference>
<dbReference type="GO" id="GO:0003995">
    <property type="term" value="F:acyl-CoA dehydrogenase activity"/>
    <property type="evidence" value="ECO:0007669"/>
    <property type="project" value="TreeGrafter"/>
</dbReference>
<keyword evidence="11" id="KW-1185">Reference proteome</keyword>
<dbReference type="RefSeq" id="WP_121053212.1">
    <property type="nucleotide sequence ID" value="NZ_AP018711.1"/>
</dbReference>
<dbReference type="Proteomes" id="UP000276029">
    <property type="component" value="Unassembled WGS sequence"/>
</dbReference>
<dbReference type="InterPro" id="IPR013786">
    <property type="entry name" value="AcylCoA_DH/ox_N"/>
</dbReference>
<dbReference type="KEGG" id="smic:SmB9_09520"/>
<dbReference type="InterPro" id="IPR046373">
    <property type="entry name" value="Acyl-CoA_Oxase/DH_mid-dom_sf"/>
</dbReference>
<evidence type="ECO:0000256" key="4">
    <source>
        <dbReference type="ARBA" id="ARBA00022827"/>
    </source>
</evidence>
<reference evidence="9 11" key="2">
    <citation type="submission" date="2018-10" db="EMBL/GenBank/DDBJ databases">
        <title>Genomic Encyclopedia of Type Strains, Phase IV (KMG-IV): sequencing the most valuable type-strain genomes for metagenomic binning, comparative biology and taxonomic classification.</title>
        <authorList>
            <person name="Goeker M."/>
        </authorList>
    </citation>
    <scope>NUCLEOTIDE SEQUENCE [LARGE SCALE GENOMIC DNA]</scope>
    <source>
        <strain evidence="9 11">DSM 19791</strain>
    </source>
</reference>
<dbReference type="PANTHER" id="PTHR43884:SF20">
    <property type="entry name" value="ACYL-COA DEHYDROGENASE FADE28"/>
    <property type="match status" value="1"/>
</dbReference>
<dbReference type="InterPro" id="IPR009075">
    <property type="entry name" value="AcylCo_DH/oxidase_C"/>
</dbReference>
<dbReference type="Gene3D" id="1.10.540.10">
    <property type="entry name" value="Acyl-CoA dehydrogenase/oxidase, N-terminal domain"/>
    <property type="match status" value="1"/>
</dbReference>
<feature type="domain" description="Acyl-CoA dehydrogenase/oxidase N-terminal" evidence="7">
    <location>
        <begin position="10"/>
        <end position="109"/>
    </location>
</feature>